<dbReference type="Gene3D" id="3.40.50.300">
    <property type="entry name" value="P-loop containing nucleotide triphosphate hydrolases"/>
    <property type="match status" value="2"/>
</dbReference>
<accession>A0ABM8Y051</accession>
<evidence type="ECO:0000313" key="3">
    <source>
        <dbReference type="EMBL" id="CAG9185999.1"/>
    </source>
</evidence>
<name>A0ABM8Y051_9BURK</name>
<feature type="domain" description="Helicase C-terminal" evidence="2">
    <location>
        <begin position="240"/>
        <end position="413"/>
    </location>
</feature>
<dbReference type="InterPro" id="IPR014001">
    <property type="entry name" value="Helicase_ATP-bd"/>
</dbReference>
<sequence length="643" mass="70713">MACGTGKTLTALWIAEALKVRLTVVFLPSISLLQQYAMSWRENSSIARGKTLCVCSDMSLSRSSTDELGVDILRDSGFAVTTDAPEVERFIRGKGNRVVFCTYQSAAVIAAAQACPEVPAFDLAICDEAHRCAGDISSPFAVVLDGKRIRSQRRLFATATPKALDTKRGTKTDAVDMDNEIVFGPRFHTLPFRKAIDLGLLCDYQVVVVLSDSEELRTICIDDDDRQRDWSRVHEAGLVGVVKALDKFKLRKVITFHHSLKNASRFQQDLSAVAQALRSAGESCAEVAPSFIAGTMSAAQRRDILANFASGGSDRHHVLTNARCLTEGIDVPSVDGIVFVDPRTSEVDIAQALGRALRRSPGKTVGTVVLPILLGKGESPEEVVEKTDFRSVWRVLRALRAHDEAFAASLTLSRATTLSGRGSGGIDPLSKVSFFGAANVREISDVLRPVVVDDLSDKWEAGYELARQRAERFGSCNAMLDETWPPEDPSGFRLGAWLRMQRDGKTGRLPWLTTERIRRLEAIGMIWELNDARWHAVCDAVIAHMKSHGTPVIPPKAMFELNGTTTDLNDWAVKQRRRHKSGKLPSDKVEKLSRAGFCWDPMNEKFERGFVAATAYFQEHGDCNASAAVVMTDSWERGSQLSA</sequence>
<evidence type="ECO:0000259" key="2">
    <source>
        <dbReference type="PROSITE" id="PS51194"/>
    </source>
</evidence>
<dbReference type="EMBL" id="CAJZAG010000016">
    <property type="protein sequence ID" value="CAG9185999.1"/>
    <property type="molecule type" value="Genomic_DNA"/>
</dbReference>
<dbReference type="Pfam" id="PF04851">
    <property type="entry name" value="ResIII"/>
    <property type="match status" value="1"/>
</dbReference>
<organism evidence="3 4">
    <name type="scientific">Cupriavidus pampae</name>
    <dbReference type="NCBI Taxonomy" id="659251"/>
    <lineage>
        <taxon>Bacteria</taxon>
        <taxon>Pseudomonadati</taxon>
        <taxon>Pseudomonadota</taxon>
        <taxon>Betaproteobacteria</taxon>
        <taxon>Burkholderiales</taxon>
        <taxon>Burkholderiaceae</taxon>
        <taxon>Cupriavidus</taxon>
    </lineage>
</organism>
<dbReference type="Pfam" id="PF03457">
    <property type="entry name" value="HA"/>
    <property type="match status" value="1"/>
</dbReference>
<dbReference type="InterPro" id="IPR050742">
    <property type="entry name" value="Helicase_Restrict-Modif_Enz"/>
</dbReference>
<dbReference type="InterPro" id="IPR005114">
    <property type="entry name" value="Helicase_assoc"/>
</dbReference>
<dbReference type="PROSITE" id="PS51192">
    <property type="entry name" value="HELICASE_ATP_BIND_1"/>
    <property type="match status" value="1"/>
</dbReference>
<protein>
    <recommendedName>
        <fullName evidence="5">Helicase</fullName>
    </recommendedName>
</protein>
<dbReference type="Gene3D" id="6.10.140.530">
    <property type="match status" value="2"/>
</dbReference>
<reference evidence="3 4" key="1">
    <citation type="submission" date="2021-08" db="EMBL/GenBank/DDBJ databases">
        <authorList>
            <person name="Peeters C."/>
        </authorList>
    </citation>
    <scope>NUCLEOTIDE SEQUENCE [LARGE SCALE GENOMIC DNA]</scope>
    <source>
        <strain evidence="3 4">LMG 32289</strain>
    </source>
</reference>
<dbReference type="PROSITE" id="PS51194">
    <property type="entry name" value="HELICASE_CTER"/>
    <property type="match status" value="1"/>
</dbReference>
<dbReference type="Pfam" id="PF00271">
    <property type="entry name" value="Helicase_C"/>
    <property type="match status" value="1"/>
</dbReference>
<dbReference type="SMART" id="SM00490">
    <property type="entry name" value="HELICc"/>
    <property type="match status" value="1"/>
</dbReference>
<dbReference type="PANTHER" id="PTHR47396">
    <property type="entry name" value="TYPE I RESTRICTION ENZYME ECOKI R PROTEIN"/>
    <property type="match status" value="1"/>
</dbReference>
<dbReference type="SUPFAM" id="SSF52540">
    <property type="entry name" value="P-loop containing nucleoside triphosphate hydrolases"/>
    <property type="match status" value="1"/>
</dbReference>
<proteinExistence type="predicted"/>
<gene>
    <name evidence="3" type="ORF">LMG32289_06201</name>
</gene>
<dbReference type="InterPro" id="IPR006935">
    <property type="entry name" value="Helicase/UvrB_N"/>
</dbReference>
<feature type="domain" description="Helicase ATP-binding" evidence="1">
    <location>
        <begin position="1"/>
        <end position="161"/>
    </location>
</feature>
<dbReference type="InterPro" id="IPR027417">
    <property type="entry name" value="P-loop_NTPase"/>
</dbReference>
<dbReference type="Proteomes" id="UP000706525">
    <property type="component" value="Unassembled WGS sequence"/>
</dbReference>
<keyword evidence="4" id="KW-1185">Reference proteome</keyword>
<dbReference type="InterPro" id="IPR001650">
    <property type="entry name" value="Helicase_C-like"/>
</dbReference>
<evidence type="ECO:0008006" key="5">
    <source>
        <dbReference type="Google" id="ProtNLM"/>
    </source>
</evidence>
<comment type="caution">
    <text evidence="3">The sequence shown here is derived from an EMBL/GenBank/DDBJ whole genome shotgun (WGS) entry which is preliminary data.</text>
</comment>
<evidence type="ECO:0000259" key="1">
    <source>
        <dbReference type="PROSITE" id="PS51192"/>
    </source>
</evidence>
<dbReference type="PANTHER" id="PTHR47396:SF1">
    <property type="entry name" value="ATP-DEPENDENT HELICASE IRC3-RELATED"/>
    <property type="match status" value="1"/>
</dbReference>
<evidence type="ECO:0000313" key="4">
    <source>
        <dbReference type="Proteomes" id="UP000706525"/>
    </source>
</evidence>